<dbReference type="InterPro" id="IPR003660">
    <property type="entry name" value="HAMP_dom"/>
</dbReference>
<evidence type="ECO:0000259" key="5">
    <source>
        <dbReference type="PROSITE" id="PS50111"/>
    </source>
</evidence>
<dbReference type="Pfam" id="PF00015">
    <property type="entry name" value="MCPsignal"/>
    <property type="match status" value="1"/>
</dbReference>
<dbReference type="RefSeq" id="WP_054360568.1">
    <property type="nucleotide sequence ID" value="NZ_LJYW01000001.1"/>
</dbReference>
<proteinExistence type="inferred from homology"/>
<sequence length="653" mass="69359">MQLRSTRFYVRCVSLVMGATLIGCLLVGYRAIETVRVGGPAYDRIINDKDVVADVLPPPLYIIEAYLAVNVALNTPAEAGDVGANLARLRREYDDRRAYWSRTDIDGRVKAALLTDAHRPAETFWSLVLDRFMPALAKGDTAAARAAYPAIAAAYAEHRQKIETVVALSNESSARTEKATEAAVSFNLMLLGGLGLLVLAMMAGCALLLEAHLVGPIARFAGALRDLAEGGDGRSAPETGRTHELVDMGKAVAIFRQNAAERQSLVGDLSRARTEAETGRSRLEELAFKFMRDSDQIKIMLDREAHVVRNCANAFRTTVSTTEREASAGLNSSTAAAESVGSVANATDELSQSTHRIAAQAVNAQRLTEKAADGARAAEQDVQRLARVTSEIGAFLDTITGIAGQTNLLSLNATIEASRAGEAGRGFAVVAAEVKALASETAKAASSVARLLQDIEQCSGTVVTSISQISDAVQTVRQLNDEIAAATVRQSETTAHIATGATRAADSTRDARETSAKVSDIVHGARREVDLVEQASGSLFDLVQEFSSGIDAFLGTISDDMKDRRSLVRHRVDREIEATIGGRRTRVMLRDVSLTGGSLGVTAGLAVDAPITLHLPGIDVAGRCVWVDGSGVGVRFDRKLQDLPVALLTAAAA</sequence>
<accession>A0A0N8GFI3</accession>
<dbReference type="InterPro" id="IPR004090">
    <property type="entry name" value="Chemotax_Me-accpt_rcpt"/>
</dbReference>
<dbReference type="GO" id="GO:0004888">
    <property type="term" value="F:transmembrane signaling receptor activity"/>
    <property type="evidence" value="ECO:0007669"/>
    <property type="project" value="InterPro"/>
</dbReference>
<dbReference type="Gene3D" id="1.10.287.950">
    <property type="entry name" value="Methyl-accepting chemotaxis protein"/>
    <property type="match status" value="1"/>
</dbReference>
<dbReference type="GO" id="GO:0007165">
    <property type="term" value="P:signal transduction"/>
    <property type="evidence" value="ECO:0007669"/>
    <property type="project" value="UniProtKB-KW"/>
</dbReference>
<evidence type="ECO:0000259" key="6">
    <source>
        <dbReference type="PROSITE" id="PS50885"/>
    </source>
</evidence>
<evidence type="ECO:0000256" key="2">
    <source>
        <dbReference type="ARBA" id="ARBA00029447"/>
    </source>
</evidence>
<gene>
    <name evidence="7" type="ORF">ABB55_21075</name>
</gene>
<feature type="transmembrane region" description="Helical" evidence="4">
    <location>
        <begin position="12"/>
        <end position="32"/>
    </location>
</feature>
<dbReference type="STRING" id="665126.ABB55_21075"/>
<dbReference type="PROSITE" id="PS50111">
    <property type="entry name" value="CHEMOTAXIS_TRANSDUC_2"/>
    <property type="match status" value="1"/>
</dbReference>
<keyword evidence="4" id="KW-0812">Transmembrane</keyword>
<reference evidence="7 8" key="1">
    <citation type="submission" date="2015-09" db="EMBL/GenBank/DDBJ databases">
        <authorList>
            <consortium name="Swine Surveillance"/>
        </authorList>
    </citation>
    <scope>NUCLEOTIDE SEQUENCE [LARGE SCALE GENOMIC DNA]</scope>
    <source>
        <strain evidence="7 8">16</strain>
    </source>
</reference>
<feature type="domain" description="Methyl-accepting transducer" evidence="5">
    <location>
        <begin position="325"/>
        <end position="530"/>
    </location>
</feature>
<dbReference type="AlphaFoldDB" id="A0A0N8GFI3"/>
<comment type="similarity">
    <text evidence="2">Belongs to the methyl-accepting chemotaxis (MCP) protein family.</text>
</comment>
<dbReference type="SMART" id="SM00283">
    <property type="entry name" value="MA"/>
    <property type="match status" value="1"/>
</dbReference>
<keyword evidence="8" id="KW-1185">Reference proteome</keyword>
<evidence type="ECO:0008006" key="9">
    <source>
        <dbReference type="Google" id="ProtNLM"/>
    </source>
</evidence>
<dbReference type="InterPro" id="IPR009875">
    <property type="entry name" value="PilZ_domain"/>
</dbReference>
<evidence type="ECO:0000313" key="7">
    <source>
        <dbReference type="EMBL" id="KPL54401.1"/>
    </source>
</evidence>
<dbReference type="PANTHER" id="PTHR32089">
    <property type="entry name" value="METHYL-ACCEPTING CHEMOTAXIS PROTEIN MCPB"/>
    <property type="match status" value="1"/>
</dbReference>
<evidence type="ECO:0000256" key="3">
    <source>
        <dbReference type="PROSITE-ProRule" id="PRU00284"/>
    </source>
</evidence>
<dbReference type="PRINTS" id="PR00260">
    <property type="entry name" value="CHEMTRNSDUCR"/>
</dbReference>
<dbReference type="PROSITE" id="PS51257">
    <property type="entry name" value="PROKAR_LIPOPROTEIN"/>
    <property type="match status" value="1"/>
</dbReference>
<dbReference type="SUPFAM" id="SSF141371">
    <property type="entry name" value="PilZ domain-like"/>
    <property type="match status" value="1"/>
</dbReference>
<protein>
    <recommendedName>
        <fullName evidence="9">Methyl-accepting transducer domain-containing protein</fullName>
    </recommendedName>
</protein>
<dbReference type="GO" id="GO:0016020">
    <property type="term" value="C:membrane"/>
    <property type="evidence" value="ECO:0007669"/>
    <property type="project" value="InterPro"/>
</dbReference>
<dbReference type="GO" id="GO:0035438">
    <property type="term" value="F:cyclic-di-GMP binding"/>
    <property type="evidence" value="ECO:0007669"/>
    <property type="project" value="InterPro"/>
</dbReference>
<evidence type="ECO:0000256" key="1">
    <source>
        <dbReference type="ARBA" id="ARBA00023224"/>
    </source>
</evidence>
<dbReference type="Gene3D" id="6.10.340.10">
    <property type="match status" value="1"/>
</dbReference>
<dbReference type="GO" id="GO:0006935">
    <property type="term" value="P:chemotaxis"/>
    <property type="evidence" value="ECO:0007669"/>
    <property type="project" value="InterPro"/>
</dbReference>
<dbReference type="InterPro" id="IPR004089">
    <property type="entry name" value="MCPsignal_dom"/>
</dbReference>
<evidence type="ECO:0000313" key="8">
    <source>
        <dbReference type="Proteomes" id="UP000048984"/>
    </source>
</evidence>
<keyword evidence="4" id="KW-0472">Membrane</keyword>
<keyword evidence="1 3" id="KW-0807">Transducer</keyword>
<evidence type="ECO:0000256" key="4">
    <source>
        <dbReference type="SAM" id="Phobius"/>
    </source>
</evidence>
<reference evidence="7 8" key="2">
    <citation type="submission" date="2015-10" db="EMBL/GenBank/DDBJ databases">
        <title>Draft Genome Sequence of Prosthecomicrobium hirschii ATCC 27832.</title>
        <authorList>
            <person name="Daniel J."/>
            <person name="Givan S.A."/>
            <person name="Brun Y.V."/>
            <person name="Brown P.J."/>
        </authorList>
    </citation>
    <scope>NUCLEOTIDE SEQUENCE [LARGE SCALE GENOMIC DNA]</scope>
    <source>
        <strain evidence="7 8">16</strain>
    </source>
</reference>
<dbReference type="Gene3D" id="2.40.10.220">
    <property type="entry name" value="predicted glycosyltransferase like domains"/>
    <property type="match status" value="1"/>
</dbReference>
<name>A0A0N8GFI3_9HYPH</name>
<dbReference type="EMBL" id="LJYW01000001">
    <property type="protein sequence ID" value="KPL54401.1"/>
    <property type="molecule type" value="Genomic_DNA"/>
</dbReference>
<comment type="caution">
    <text evidence="7">The sequence shown here is derived from an EMBL/GenBank/DDBJ whole genome shotgun (WGS) entry which is preliminary data.</text>
</comment>
<dbReference type="Proteomes" id="UP000048984">
    <property type="component" value="Unassembled WGS sequence"/>
</dbReference>
<dbReference type="SUPFAM" id="SSF58104">
    <property type="entry name" value="Methyl-accepting chemotaxis protein (MCP) signaling domain"/>
    <property type="match status" value="1"/>
</dbReference>
<organism evidence="7 8">
    <name type="scientific">Prosthecodimorpha hirschii</name>
    <dbReference type="NCBI Taxonomy" id="665126"/>
    <lineage>
        <taxon>Bacteria</taxon>
        <taxon>Pseudomonadati</taxon>
        <taxon>Pseudomonadota</taxon>
        <taxon>Alphaproteobacteria</taxon>
        <taxon>Hyphomicrobiales</taxon>
        <taxon>Ancalomicrobiaceae</taxon>
        <taxon>Prosthecodimorpha</taxon>
    </lineage>
</organism>
<dbReference type="PROSITE" id="PS50885">
    <property type="entry name" value="HAMP"/>
    <property type="match status" value="1"/>
</dbReference>
<dbReference type="PANTHER" id="PTHR32089:SF112">
    <property type="entry name" value="LYSOZYME-LIKE PROTEIN-RELATED"/>
    <property type="match status" value="1"/>
</dbReference>
<dbReference type="Pfam" id="PF07238">
    <property type="entry name" value="PilZ"/>
    <property type="match status" value="1"/>
</dbReference>
<keyword evidence="4" id="KW-1133">Transmembrane helix</keyword>
<feature type="domain" description="HAMP" evidence="6">
    <location>
        <begin position="211"/>
        <end position="264"/>
    </location>
</feature>